<name>A0ACB8Q5K9_9AGAM</name>
<dbReference type="Proteomes" id="UP000814128">
    <property type="component" value="Unassembled WGS sequence"/>
</dbReference>
<sequence>STRWKRNVLAHTYSSNFERIGILGSDTTGHTGCVNALSWAHDGNLLLSGGDDTTVRIWRMKSSGSQELFPFTCQSVIETGHTANIFNAHMLPYSTRIATVAGDHEVRVFDATTAVSISGDGSETRHNASTCKARILRCHTRRTKRIVTEESPDLFLTVAEDGTVRQHDLRTLHSCRSGCPAPLVKLASDLSTLSLSPLTPYQFVVAGESPYGFLFDRRHAGRFIEEEWGVPISDDSITCVRMFGRPQRSPGERRGYEHVTGSRMSSTNGHEVLHAYSSDAVYLYSTRDDAEVVSAASEPGILTPNAKFERKINRASPPSSRDWVADPGDFLPGGFTADEDEEEEGEGGGDDNDVLMPDGHDNVPVVLPRRRFTGHCNIETIKDVNFLGPTDEFVVSGSDDGNWFMWHKSTGALCGIYHGDDSVVNVIESHPYLPLVAVSGIDTTVKLFAPVQYKSKASRMRNAETILSRNVRSASTQRVNLYDLFMQYQMAMRRPGQGDNDED</sequence>
<accession>A0ACB8Q5K9</accession>
<proteinExistence type="predicted"/>
<comment type="caution">
    <text evidence="1">The sequence shown here is derived from an EMBL/GenBank/DDBJ whole genome shotgun (WGS) entry which is preliminary data.</text>
</comment>
<feature type="non-terminal residue" evidence="1">
    <location>
        <position position="503"/>
    </location>
</feature>
<protein>
    <submittedName>
        <fullName evidence="1">WD40-repeat-containing domain protein</fullName>
    </submittedName>
</protein>
<reference evidence="1" key="2">
    <citation type="journal article" date="2022" name="New Phytol.">
        <title>Evolutionary transition to the ectomycorrhizal habit in the genomes of a hyperdiverse lineage of mushroom-forming fungi.</title>
        <authorList>
            <person name="Looney B."/>
            <person name="Miyauchi S."/>
            <person name="Morin E."/>
            <person name="Drula E."/>
            <person name="Courty P.E."/>
            <person name="Kohler A."/>
            <person name="Kuo A."/>
            <person name="LaButti K."/>
            <person name="Pangilinan J."/>
            <person name="Lipzen A."/>
            <person name="Riley R."/>
            <person name="Andreopoulos W."/>
            <person name="He G."/>
            <person name="Johnson J."/>
            <person name="Nolan M."/>
            <person name="Tritt A."/>
            <person name="Barry K.W."/>
            <person name="Grigoriev I.V."/>
            <person name="Nagy L.G."/>
            <person name="Hibbett D."/>
            <person name="Henrissat B."/>
            <person name="Matheny P.B."/>
            <person name="Labbe J."/>
            <person name="Martin F.M."/>
        </authorList>
    </citation>
    <scope>NUCLEOTIDE SEQUENCE</scope>
    <source>
        <strain evidence="1">EC-137</strain>
    </source>
</reference>
<reference evidence="1" key="1">
    <citation type="submission" date="2021-02" db="EMBL/GenBank/DDBJ databases">
        <authorList>
            <consortium name="DOE Joint Genome Institute"/>
            <person name="Ahrendt S."/>
            <person name="Looney B.P."/>
            <person name="Miyauchi S."/>
            <person name="Morin E."/>
            <person name="Drula E."/>
            <person name="Courty P.E."/>
            <person name="Chicoki N."/>
            <person name="Fauchery L."/>
            <person name="Kohler A."/>
            <person name="Kuo A."/>
            <person name="Labutti K."/>
            <person name="Pangilinan J."/>
            <person name="Lipzen A."/>
            <person name="Riley R."/>
            <person name="Andreopoulos W."/>
            <person name="He G."/>
            <person name="Johnson J."/>
            <person name="Barry K.W."/>
            <person name="Grigoriev I.V."/>
            <person name="Nagy L."/>
            <person name="Hibbett D."/>
            <person name="Henrissat B."/>
            <person name="Matheny P.B."/>
            <person name="Labbe J."/>
            <person name="Martin F."/>
        </authorList>
    </citation>
    <scope>NUCLEOTIDE SEQUENCE</scope>
    <source>
        <strain evidence="1">EC-137</strain>
    </source>
</reference>
<organism evidence="1 2">
    <name type="scientific">Vararia minispora EC-137</name>
    <dbReference type="NCBI Taxonomy" id="1314806"/>
    <lineage>
        <taxon>Eukaryota</taxon>
        <taxon>Fungi</taxon>
        <taxon>Dikarya</taxon>
        <taxon>Basidiomycota</taxon>
        <taxon>Agaricomycotina</taxon>
        <taxon>Agaricomycetes</taxon>
        <taxon>Russulales</taxon>
        <taxon>Lachnocladiaceae</taxon>
        <taxon>Vararia</taxon>
    </lineage>
</organism>
<evidence type="ECO:0000313" key="1">
    <source>
        <dbReference type="EMBL" id="KAI0026963.1"/>
    </source>
</evidence>
<feature type="non-terminal residue" evidence="1">
    <location>
        <position position="1"/>
    </location>
</feature>
<dbReference type="EMBL" id="MU274075">
    <property type="protein sequence ID" value="KAI0026963.1"/>
    <property type="molecule type" value="Genomic_DNA"/>
</dbReference>
<evidence type="ECO:0000313" key="2">
    <source>
        <dbReference type="Proteomes" id="UP000814128"/>
    </source>
</evidence>
<keyword evidence="2" id="KW-1185">Reference proteome</keyword>
<gene>
    <name evidence="1" type="ORF">K488DRAFT_11441</name>
</gene>